<protein>
    <recommendedName>
        <fullName evidence="6">Glycine-rich protein</fullName>
    </recommendedName>
</protein>
<keyword evidence="2" id="KW-1133">Transmembrane helix</keyword>
<reference evidence="4 5" key="1">
    <citation type="journal article" date="2017" name="Front. Genet.">
        <title>Draft sequencing of the heterozygous diploid genome of Satsuma (Citrus unshiu Marc.) using a hybrid assembly approach.</title>
        <authorList>
            <person name="Shimizu T."/>
            <person name="Tanizawa Y."/>
            <person name="Mochizuki T."/>
            <person name="Nagasaki H."/>
            <person name="Yoshioka T."/>
            <person name="Toyoda A."/>
            <person name="Fujiyama A."/>
            <person name="Kaminuma E."/>
            <person name="Nakamura Y."/>
        </authorList>
    </citation>
    <scope>NUCLEOTIDE SEQUENCE [LARGE SCALE GENOMIC DNA]</scope>
    <source>
        <strain evidence="5">cv. Miyagawa wase</strain>
    </source>
</reference>
<accession>A0A2H5PE50</accession>
<feature type="transmembrane region" description="Helical" evidence="2">
    <location>
        <begin position="119"/>
        <end position="138"/>
    </location>
</feature>
<keyword evidence="2" id="KW-0812">Transmembrane</keyword>
<evidence type="ECO:0000256" key="1">
    <source>
        <dbReference type="SAM" id="MobiDB-lite"/>
    </source>
</evidence>
<evidence type="ECO:0008006" key="6">
    <source>
        <dbReference type="Google" id="ProtNLM"/>
    </source>
</evidence>
<feature type="signal peptide" evidence="3">
    <location>
        <begin position="1"/>
        <end position="31"/>
    </location>
</feature>
<dbReference type="AlphaFoldDB" id="A0A2H5PE50"/>
<dbReference type="Proteomes" id="UP000236630">
    <property type="component" value="Unassembled WGS sequence"/>
</dbReference>
<evidence type="ECO:0000256" key="3">
    <source>
        <dbReference type="SAM" id="SignalP"/>
    </source>
</evidence>
<feature type="chain" id="PRO_5014142619" description="Glycine-rich protein" evidence="3">
    <location>
        <begin position="32"/>
        <end position="139"/>
    </location>
</feature>
<name>A0A2H5PE50_CITUN</name>
<evidence type="ECO:0000256" key="2">
    <source>
        <dbReference type="SAM" id="Phobius"/>
    </source>
</evidence>
<evidence type="ECO:0000313" key="5">
    <source>
        <dbReference type="Proteomes" id="UP000236630"/>
    </source>
</evidence>
<sequence length="139" mass="13520">MTRHMRPNNKLIKFLAVFLIVIVLVSPIAAAQRGGGGGGGGGRGGGGSGGGGGNRGGGGGGSRPIGGGTPTRGGGRPVNGGTPAGGRKNTDWWESHYPRCGNGNAGGSSGVGRGNMAKLSLTTISLLSYVAFILLHGAL</sequence>
<keyword evidence="2" id="KW-0472">Membrane</keyword>
<gene>
    <name evidence="4" type="ORF">CUMW_128320</name>
</gene>
<dbReference type="EMBL" id="BDQV01000064">
    <property type="protein sequence ID" value="GAY50650.1"/>
    <property type="molecule type" value="Genomic_DNA"/>
</dbReference>
<keyword evidence="5" id="KW-1185">Reference proteome</keyword>
<comment type="caution">
    <text evidence="4">The sequence shown here is derived from an EMBL/GenBank/DDBJ whole genome shotgun (WGS) entry which is preliminary data.</text>
</comment>
<feature type="region of interest" description="Disordered" evidence="1">
    <location>
        <begin position="32"/>
        <end position="96"/>
    </location>
</feature>
<feature type="compositionally biased region" description="Gly residues" evidence="1">
    <location>
        <begin position="33"/>
        <end position="84"/>
    </location>
</feature>
<keyword evidence="3" id="KW-0732">Signal</keyword>
<evidence type="ECO:0000313" key="4">
    <source>
        <dbReference type="EMBL" id="GAY50650.1"/>
    </source>
</evidence>
<proteinExistence type="predicted"/>
<organism evidence="4 5">
    <name type="scientific">Citrus unshiu</name>
    <name type="common">Satsuma mandarin</name>
    <name type="synonym">Citrus nobilis var. unshiu</name>
    <dbReference type="NCBI Taxonomy" id="55188"/>
    <lineage>
        <taxon>Eukaryota</taxon>
        <taxon>Viridiplantae</taxon>
        <taxon>Streptophyta</taxon>
        <taxon>Embryophyta</taxon>
        <taxon>Tracheophyta</taxon>
        <taxon>Spermatophyta</taxon>
        <taxon>Magnoliopsida</taxon>
        <taxon>eudicotyledons</taxon>
        <taxon>Gunneridae</taxon>
        <taxon>Pentapetalae</taxon>
        <taxon>rosids</taxon>
        <taxon>malvids</taxon>
        <taxon>Sapindales</taxon>
        <taxon>Rutaceae</taxon>
        <taxon>Aurantioideae</taxon>
        <taxon>Citrus</taxon>
    </lineage>
</organism>